<name>A0ABP9W4T2_9DEIO</name>
<dbReference type="PANTHER" id="PTHR48100:SF1">
    <property type="entry name" value="HISTIDINE PHOSPHATASE FAMILY PROTEIN-RELATED"/>
    <property type="match status" value="1"/>
</dbReference>
<evidence type="ECO:0000313" key="3">
    <source>
        <dbReference type="EMBL" id="GAA5512001.1"/>
    </source>
</evidence>
<organism evidence="3 4">
    <name type="scientific">Deinococcus carri</name>
    <dbReference type="NCBI Taxonomy" id="1211323"/>
    <lineage>
        <taxon>Bacteria</taxon>
        <taxon>Thermotogati</taxon>
        <taxon>Deinococcota</taxon>
        <taxon>Deinococci</taxon>
        <taxon>Deinococcales</taxon>
        <taxon>Deinococcaceae</taxon>
        <taxon>Deinococcus</taxon>
    </lineage>
</organism>
<sequence length="233" mass="24888">MHLLLIRHGQSRNNHLAGAADYLAGRLADPPLTERGQQQALRLAEWAAGDDLCGRVTHLYTSLTTRAVQTAAPLAQALGLKAHGLREAYECGGLNSGPAGGFTPVAGRDHASLQADCPALLWPGELHGQAWDGGCEPWEHARFAARAASVMARLRRDAGEADVLALVTHHDFAQYLVADLLGLPALNGEALTFRLNNTGTACLELGTDAAGTERALLHWFNRTCHLTPDLVTL</sequence>
<evidence type="ECO:0000313" key="4">
    <source>
        <dbReference type="Proteomes" id="UP001401887"/>
    </source>
</evidence>
<dbReference type="PROSITE" id="PS00175">
    <property type="entry name" value="PG_MUTASE"/>
    <property type="match status" value="1"/>
</dbReference>
<dbReference type="Gene3D" id="3.40.50.1240">
    <property type="entry name" value="Phosphoglycerate mutase-like"/>
    <property type="match status" value="1"/>
</dbReference>
<dbReference type="RefSeq" id="WP_345460976.1">
    <property type="nucleotide sequence ID" value="NZ_BAABRP010000001.1"/>
</dbReference>
<keyword evidence="4" id="KW-1185">Reference proteome</keyword>
<evidence type="ECO:0000256" key="2">
    <source>
        <dbReference type="ARBA" id="ARBA00023235"/>
    </source>
</evidence>
<comment type="caution">
    <text evidence="3">The sequence shown here is derived from an EMBL/GenBank/DDBJ whole genome shotgun (WGS) entry which is preliminary data.</text>
</comment>
<keyword evidence="1" id="KW-0324">Glycolysis</keyword>
<dbReference type="InterPro" id="IPR050275">
    <property type="entry name" value="PGM_Phosphatase"/>
</dbReference>
<dbReference type="InterPro" id="IPR029033">
    <property type="entry name" value="His_PPase_superfam"/>
</dbReference>
<accession>A0ABP9W4T2</accession>
<dbReference type="SMART" id="SM00855">
    <property type="entry name" value="PGAM"/>
    <property type="match status" value="1"/>
</dbReference>
<dbReference type="InterPro" id="IPR013078">
    <property type="entry name" value="His_Pase_superF_clade-1"/>
</dbReference>
<gene>
    <name evidence="3" type="ORF">Dcar01_00715</name>
</gene>
<dbReference type="Pfam" id="PF00300">
    <property type="entry name" value="His_Phos_1"/>
    <property type="match status" value="1"/>
</dbReference>
<proteinExistence type="predicted"/>
<reference evidence="3 4" key="1">
    <citation type="submission" date="2024-02" db="EMBL/GenBank/DDBJ databases">
        <title>Deinococcus carri NBRC 110142.</title>
        <authorList>
            <person name="Ichikawa N."/>
            <person name="Katano-Makiyama Y."/>
            <person name="Hidaka K."/>
        </authorList>
    </citation>
    <scope>NUCLEOTIDE SEQUENCE [LARGE SCALE GENOMIC DNA]</scope>
    <source>
        <strain evidence="3 4">NBRC 110142</strain>
    </source>
</reference>
<dbReference type="PANTHER" id="PTHR48100">
    <property type="entry name" value="BROAD-SPECIFICITY PHOSPHATASE YOR283W-RELATED"/>
    <property type="match status" value="1"/>
</dbReference>
<keyword evidence="2" id="KW-0413">Isomerase</keyword>
<evidence type="ECO:0008006" key="5">
    <source>
        <dbReference type="Google" id="ProtNLM"/>
    </source>
</evidence>
<dbReference type="SUPFAM" id="SSF53254">
    <property type="entry name" value="Phosphoglycerate mutase-like"/>
    <property type="match status" value="1"/>
</dbReference>
<dbReference type="InterPro" id="IPR001345">
    <property type="entry name" value="PG/BPGM_mutase_AS"/>
</dbReference>
<evidence type="ECO:0000256" key="1">
    <source>
        <dbReference type="ARBA" id="ARBA00023152"/>
    </source>
</evidence>
<protein>
    <recommendedName>
        <fullName evidence="5">Phosphoglycerate mutase</fullName>
    </recommendedName>
</protein>
<dbReference type="Proteomes" id="UP001401887">
    <property type="component" value="Unassembled WGS sequence"/>
</dbReference>
<dbReference type="EMBL" id="BAABRP010000001">
    <property type="protein sequence ID" value="GAA5512001.1"/>
    <property type="molecule type" value="Genomic_DNA"/>
</dbReference>
<dbReference type="CDD" id="cd07067">
    <property type="entry name" value="HP_PGM_like"/>
    <property type="match status" value="1"/>
</dbReference>